<dbReference type="InterPro" id="IPR005825">
    <property type="entry name" value="Ribosomal_uL24_CS"/>
</dbReference>
<dbReference type="GO" id="GO:0005840">
    <property type="term" value="C:ribosome"/>
    <property type="evidence" value="ECO:0007669"/>
    <property type="project" value="UniProtKB-KW"/>
</dbReference>
<gene>
    <name evidence="5" type="primary">rplX</name>
    <name evidence="8" type="ORF">A3K06_03240</name>
</gene>
<dbReference type="Gene3D" id="2.30.30.30">
    <property type="match status" value="1"/>
</dbReference>
<name>A0A1F5N8K6_9BACT</name>
<dbReference type="Proteomes" id="UP000176547">
    <property type="component" value="Unassembled WGS sequence"/>
</dbReference>
<dbReference type="InterPro" id="IPR003256">
    <property type="entry name" value="Ribosomal_uL24"/>
</dbReference>
<dbReference type="NCBIfam" id="TIGR01079">
    <property type="entry name" value="rplX_bact"/>
    <property type="match status" value="1"/>
</dbReference>
<dbReference type="GO" id="GO:1990904">
    <property type="term" value="C:ribonucleoprotein complex"/>
    <property type="evidence" value="ECO:0007669"/>
    <property type="project" value="UniProtKB-KW"/>
</dbReference>
<dbReference type="SMART" id="SM00739">
    <property type="entry name" value="KOW"/>
    <property type="match status" value="1"/>
</dbReference>
<reference evidence="8 9" key="1">
    <citation type="journal article" date="2016" name="Nat. Commun.">
        <title>Thousands of microbial genomes shed light on interconnected biogeochemical processes in an aquifer system.</title>
        <authorList>
            <person name="Anantharaman K."/>
            <person name="Brown C.T."/>
            <person name="Hug L.A."/>
            <person name="Sharon I."/>
            <person name="Castelle C.J."/>
            <person name="Probst A.J."/>
            <person name="Thomas B.C."/>
            <person name="Singh A."/>
            <person name="Wilkins M.J."/>
            <person name="Karaoz U."/>
            <person name="Brodie E.L."/>
            <person name="Williams K.H."/>
            <person name="Hubbard S.S."/>
            <person name="Banfield J.F."/>
        </authorList>
    </citation>
    <scope>NUCLEOTIDE SEQUENCE [LARGE SCALE GENOMIC DNA]</scope>
</reference>
<protein>
    <recommendedName>
        <fullName evidence="4 5">Large ribosomal subunit protein uL24</fullName>
    </recommendedName>
</protein>
<sequence>MFLRKGDTVKILRGKDRGKTGKIVFVSQEDSLATVEGAHLFWRHERPRKQGQKGQKVQLPRAVPVSNLMVICPHCHKPTRIGHQIDDKGVKGRICKNCRKRI</sequence>
<evidence type="ECO:0000256" key="4">
    <source>
        <dbReference type="ARBA" id="ARBA00035206"/>
    </source>
</evidence>
<dbReference type="AlphaFoldDB" id="A0A1F5N8K6"/>
<evidence type="ECO:0000313" key="8">
    <source>
        <dbReference type="EMBL" id="OGE73923.1"/>
    </source>
</evidence>
<evidence type="ECO:0000259" key="7">
    <source>
        <dbReference type="SMART" id="SM00739"/>
    </source>
</evidence>
<comment type="function">
    <text evidence="5">One of the proteins that surrounds the polypeptide exit tunnel on the outside of the subunit.</text>
</comment>
<dbReference type="Pfam" id="PF17136">
    <property type="entry name" value="ribosomal_L24"/>
    <property type="match status" value="1"/>
</dbReference>
<comment type="subunit">
    <text evidence="5">Part of the 50S ribosomal subunit.</text>
</comment>
<evidence type="ECO:0000256" key="6">
    <source>
        <dbReference type="RuleBase" id="RU003477"/>
    </source>
</evidence>
<keyword evidence="5" id="KW-0699">rRNA-binding</keyword>
<dbReference type="HAMAP" id="MF_01326_B">
    <property type="entry name" value="Ribosomal_uL24_B"/>
    <property type="match status" value="1"/>
</dbReference>
<proteinExistence type="inferred from homology"/>
<dbReference type="InterPro" id="IPR014722">
    <property type="entry name" value="Rib_uL2_dom2"/>
</dbReference>
<evidence type="ECO:0000313" key="9">
    <source>
        <dbReference type="Proteomes" id="UP000176547"/>
    </source>
</evidence>
<dbReference type="InterPro" id="IPR057264">
    <property type="entry name" value="Ribosomal_uL24_C"/>
</dbReference>
<evidence type="ECO:0000256" key="5">
    <source>
        <dbReference type="HAMAP-Rule" id="MF_01326"/>
    </source>
</evidence>
<evidence type="ECO:0000256" key="3">
    <source>
        <dbReference type="ARBA" id="ARBA00023274"/>
    </source>
</evidence>
<dbReference type="InterPro" id="IPR008991">
    <property type="entry name" value="Translation_prot_SH3-like_sf"/>
</dbReference>
<dbReference type="Pfam" id="PF00467">
    <property type="entry name" value="KOW"/>
    <property type="match status" value="1"/>
</dbReference>
<dbReference type="GO" id="GO:0006412">
    <property type="term" value="P:translation"/>
    <property type="evidence" value="ECO:0007669"/>
    <property type="project" value="UniProtKB-UniRule"/>
</dbReference>
<comment type="function">
    <text evidence="5">One of two assembly initiator proteins, it binds directly to the 5'-end of the 23S rRNA, where it nucleates assembly of the 50S subunit.</text>
</comment>
<dbReference type="EMBL" id="MFEG01000075">
    <property type="protein sequence ID" value="OGE73923.1"/>
    <property type="molecule type" value="Genomic_DNA"/>
</dbReference>
<dbReference type="GO" id="GO:0003735">
    <property type="term" value="F:structural constituent of ribosome"/>
    <property type="evidence" value="ECO:0007669"/>
    <property type="project" value="InterPro"/>
</dbReference>
<evidence type="ECO:0000256" key="2">
    <source>
        <dbReference type="ARBA" id="ARBA00022980"/>
    </source>
</evidence>
<dbReference type="InterPro" id="IPR005824">
    <property type="entry name" value="KOW"/>
</dbReference>
<comment type="caution">
    <text evidence="8">The sequence shown here is derived from an EMBL/GenBank/DDBJ whole genome shotgun (WGS) entry which is preliminary data.</text>
</comment>
<dbReference type="PANTHER" id="PTHR12903">
    <property type="entry name" value="MITOCHONDRIAL RIBOSOMAL PROTEIN L24"/>
    <property type="match status" value="1"/>
</dbReference>
<keyword evidence="3 5" id="KW-0687">Ribonucleoprotein</keyword>
<dbReference type="GO" id="GO:0019843">
    <property type="term" value="F:rRNA binding"/>
    <property type="evidence" value="ECO:0007669"/>
    <property type="project" value="UniProtKB-UniRule"/>
</dbReference>
<evidence type="ECO:0000256" key="1">
    <source>
        <dbReference type="ARBA" id="ARBA00010618"/>
    </source>
</evidence>
<dbReference type="PROSITE" id="PS01108">
    <property type="entry name" value="RIBOSOMAL_L24"/>
    <property type="match status" value="1"/>
</dbReference>
<organism evidence="8 9">
    <name type="scientific">Candidatus Doudnabacteria bacterium RIFCSPHIGHO2_01_52_17</name>
    <dbReference type="NCBI Taxonomy" id="1817820"/>
    <lineage>
        <taxon>Bacteria</taxon>
        <taxon>Candidatus Doudnaibacteriota</taxon>
    </lineage>
</organism>
<feature type="domain" description="KOW" evidence="7">
    <location>
        <begin position="2"/>
        <end position="29"/>
    </location>
</feature>
<dbReference type="InterPro" id="IPR041988">
    <property type="entry name" value="Ribosomal_uL24_KOW"/>
</dbReference>
<accession>A0A1F5N8K6</accession>
<keyword evidence="5" id="KW-0694">RNA-binding</keyword>
<dbReference type="SUPFAM" id="SSF50104">
    <property type="entry name" value="Translation proteins SH3-like domain"/>
    <property type="match status" value="1"/>
</dbReference>
<dbReference type="CDD" id="cd06089">
    <property type="entry name" value="KOW_RPL26"/>
    <property type="match status" value="1"/>
</dbReference>
<comment type="similarity">
    <text evidence="1 5 6">Belongs to the universal ribosomal protein uL24 family.</text>
</comment>
<keyword evidence="2 5" id="KW-0689">Ribosomal protein</keyword>